<accession>A0ABU8SAQ6</accession>
<comment type="caution">
    <text evidence="2">The sequence shown here is derived from an EMBL/GenBank/DDBJ whole genome shotgun (WGS) entry which is preliminary data.</text>
</comment>
<keyword evidence="1" id="KW-0812">Transmembrane</keyword>
<dbReference type="Proteomes" id="UP001379235">
    <property type="component" value="Unassembled WGS sequence"/>
</dbReference>
<keyword evidence="1" id="KW-0472">Membrane</keyword>
<evidence type="ECO:0008006" key="4">
    <source>
        <dbReference type="Google" id="ProtNLM"/>
    </source>
</evidence>
<evidence type="ECO:0000313" key="2">
    <source>
        <dbReference type="EMBL" id="MEJ6011058.1"/>
    </source>
</evidence>
<organism evidence="2 3">
    <name type="scientific">Novosphingobium aquae</name>
    <dbReference type="NCBI Taxonomy" id="3133435"/>
    <lineage>
        <taxon>Bacteria</taxon>
        <taxon>Pseudomonadati</taxon>
        <taxon>Pseudomonadota</taxon>
        <taxon>Alphaproteobacteria</taxon>
        <taxon>Sphingomonadales</taxon>
        <taxon>Sphingomonadaceae</taxon>
        <taxon>Novosphingobium</taxon>
    </lineage>
</organism>
<feature type="transmembrane region" description="Helical" evidence="1">
    <location>
        <begin position="45"/>
        <end position="62"/>
    </location>
</feature>
<protein>
    <recommendedName>
        <fullName evidence="4">Carotenoid biosynthesis protein</fullName>
    </recommendedName>
</protein>
<dbReference type="EMBL" id="JBBHJY010000007">
    <property type="protein sequence ID" value="MEJ6011058.1"/>
    <property type="molecule type" value="Genomic_DNA"/>
</dbReference>
<sequence length="257" mass="29002">MAPTSMTEMPPPVNTWMLETGSFYLWPLIFVLCAIWAIRTKRLPVMMLLLLAASSSFWQEFFGDWGAYLSWNPVFARLPFWGEMAYTTPIKPLFIPLSWGWWFSLSITPLLMLTIWLARKFPALSLNAWAFIAVFPLYSAYELWAEGNAVAQSWWSYNAVIGPQWTAANGAGMSLIWPVILALWATWIVILLAKKDENGLWWHERKLGIAAGGSGWAHEAKRLGAFIVMFQVTCFVVVTLPPIIARLAFGGPSVLVP</sequence>
<evidence type="ECO:0000313" key="3">
    <source>
        <dbReference type="Proteomes" id="UP001379235"/>
    </source>
</evidence>
<keyword evidence="1" id="KW-1133">Transmembrane helix</keyword>
<feature type="transmembrane region" description="Helical" evidence="1">
    <location>
        <begin position="20"/>
        <end position="38"/>
    </location>
</feature>
<feature type="transmembrane region" description="Helical" evidence="1">
    <location>
        <begin position="124"/>
        <end position="141"/>
    </location>
</feature>
<evidence type="ECO:0000256" key="1">
    <source>
        <dbReference type="SAM" id="Phobius"/>
    </source>
</evidence>
<feature type="transmembrane region" description="Helical" evidence="1">
    <location>
        <begin position="175"/>
        <end position="193"/>
    </location>
</feature>
<keyword evidence="3" id="KW-1185">Reference proteome</keyword>
<name>A0ABU8SAQ6_9SPHN</name>
<proteinExistence type="predicted"/>
<feature type="transmembrane region" description="Helical" evidence="1">
    <location>
        <begin position="99"/>
        <end position="117"/>
    </location>
</feature>
<gene>
    <name evidence="2" type="ORF">WG900_14135</name>
</gene>
<dbReference type="RefSeq" id="WP_339967923.1">
    <property type="nucleotide sequence ID" value="NZ_JBBHJY010000007.1"/>
</dbReference>
<feature type="transmembrane region" description="Helical" evidence="1">
    <location>
        <begin position="223"/>
        <end position="249"/>
    </location>
</feature>
<reference evidence="2 3" key="1">
    <citation type="submission" date="2024-03" db="EMBL/GenBank/DDBJ databases">
        <authorList>
            <person name="Jo J.-H."/>
        </authorList>
    </citation>
    <scope>NUCLEOTIDE SEQUENCE [LARGE SCALE GENOMIC DNA]</scope>
    <source>
        <strain evidence="2 3">AS3R-12</strain>
    </source>
</reference>